<dbReference type="CDD" id="cd09009">
    <property type="entry name" value="PNP-EcPNPII_like"/>
    <property type="match status" value="1"/>
</dbReference>
<comment type="pathway">
    <text evidence="1">Purine metabolism; purine nucleoside salvage.</text>
</comment>
<evidence type="ECO:0000256" key="2">
    <source>
        <dbReference type="ARBA" id="ARBA00006751"/>
    </source>
</evidence>
<dbReference type="PANTHER" id="PTHR11904:SF9">
    <property type="entry name" value="PURINE NUCLEOSIDE PHOSPHORYLASE-RELATED"/>
    <property type="match status" value="1"/>
</dbReference>
<reference evidence="12 13" key="1">
    <citation type="journal article" date="2021" name="BMC Biol.">
        <title>Horizontally acquired antibacterial genes associated with adaptive radiation of ladybird beetles.</title>
        <authorList>
            <person name="Li H.S."/>
            <person name="Tang X.F."/>
            <person name="Huang Y.H."/>
            <person name="Xu Z.Y."/>
            <person name="Chen M.L."/>
            <person name="Du X.Y."/>
            <person name="Qiu B.Y."/>
            <person name="Chen P.T."/>
            <person name="Zhang W."/>
            <person name="Slipinski A."/>
            <person name="Escalona H.E."/>
            <person name="Waterhouse R.M."/>
            <person name="Zwick A."/>
            <person name="Pang H."/>
        </authorList>
    </citation>
    <scope>NUCLEOTIDE SEQUENCE [LARGE SCALE GENOMIC DNA]</scope>
    <source>
        <strain evidence="12">SYSU2018</strain>
    </source>
</reference>
<sequence length="316" mass="36165">MFHTCEINDHANEKRSDGAAICGRMLYLKDEIEKAATYLKTRTKYRPKIAMMCDSEFVFLGDYLEENEEFLFSTIPNFPKYTDENRTGKLIFGKLSQIPVLYMQGSLYLYEGNPLWKCTLPIRIIKELGIEVIITITKARGINKSYQIGDIMFVEDHIDLVRLFGHFSLRGTKEELCHFEYSPVNRIYDKNFLEKSVEIGVNMGLEDHIHKGIYTYTMGPNLESNADDRLLKVMGSDAVGNTIVHEAIVAKHCGIDVIGLCVITSSCIIEYEDEEGIDQNKEFTVGNELEEILKKLVGKIVEYVNETKFKNFQFGS</sequence>
<protein>
    <recommendedName>
        <fullName evidence="3">purine-nucleoside phosphorylase</fullName>
        <ecNumber evidence="3">2.4.2.1</ecNumber>
    </recommendedName>
    <alternativeName>
        <fullName evidence="10">Inosine-guanosine phosphorylase</fullName>
    </alternativeName>
</protein>
<evidence type="ECO:0000256" key="8">
    <source>
        <dbReference type="ARBA" id="ARBA00023950"/>
    </source>
</evidence>
<keyword evidence="13" id="KW-1185">Reference proteome</keyword>
<comment type="caution">
    <text evidence="12">The sequence shown here is derived from an EMBL/GenBank/DDBJ whole genome shotgun (WGS) entry which is preliminary data.</text>
</comment>
<evidence type="ECO:0000256" key="1">
    <source>
        <dbReference type="ARBA" id="ARBA00005058"/>
    </source>
</evidence>
<evidence type="ECO:0000256" key="4">
    <source>
        <dbReference type="ARBA" id="ARBA00022676"/>
    </source>
</evidence>
<keyword evidence="4" id="KW-0328">Glycosyltransferase</keyword>
<organism evidence="12 13">
    <name type="scientific">Cryptolaemus montrouzieri</name>
    <dbReference type="NCBI Taxonomy" id="559131"/>
    <lineage>
        <taxon>Eukaryota</taxon>
        <taxon>Metazoa</taxon>
        <taxon>Ecdysozoa</taxon>
        <taxon>Arthropoda</taxon>
        <taxon>Hexapoda</taxon>
        <taxon>Insecta</taxon>
        <taxon>Pterygota</taxon>
        <taxon>Neoptera</taxon>
        <taxon>Endopterygota</taxon>
        <taxon>Coleoptera</taxon>
        <taxon>Polyphaga</taxon>
        <taxon>Cucujiformia</taxon>
        <taxon>Coccinelloidea</taxon>
        <taxon>Coccinellidae</taxon>
        <taxon>Scymninae</taxon>
        <taxon>Scymnini</taxon>
        <taxon>Cryptolaemus</taxon>
    </lineage>
</organism>
<evidence type="ECO:0000259" key="11">
    <source>
        <dbReference type="Pfam" id="PF01048"/>
    </source>
</evidence>
<evidence type="ECO:0000313" key="13">
    <source>
        <dbReference type="Proteomes" id="UP001516400"/>
    </source>
</evidence>
<evidence type="ECO:0000256" key="6">
    <source>
        <dbReference type="ARBA" id="ARBA00023918"/>
    </source>
</evidence>
<dbReference type="EC" id="2.4.2.1" evidence="3"/>
<dbReference type="Pfam" id="PF01048">
    <property type="entry name" value="PNP_UDP_1"/>
    <property type="match status" value="1"/>
</dbReference>
<dbReference type="SUPFAM" id="SSF53167">
    <property type="entry name" value="Purine and uridine phosphorylases"/>
    <property type="match status" value="1"/>
</dbReference>
<feature type="domain" description="Nucleoside phosphorylase" evidence="11">
    <location>
        <begin position="61"/>
        <end position="284"/>
    </location>
</feature>
<evidence type="ECO:0000256" key="10">
    <source>
        <dbReference type="ARBA" id="ARBA00031036"/>
    </source>
</evidence>
<name>A0ABD2NEZ2_9CUCU</name>
<dbReference type="InterPro" id="IPR035994">
    <property type="entry name" value="Nucleoside_phosphorylase_sf"/>
</dbReference>
<comment type="catalytic activity">
    <reaction evidence="6">
        <text>inosine + phosphate = alpha-D-ribose 1-phosphate + hypoxanthine</text>
        <dbReference type="Rhea" id="RHEA:27646"/>
        <dbReference type="ChEBI" id="CHEBI:17368"/>
        <dbReference type="ChEBI" id="CHEBI:17596"/>
        <dbReference type="ChEBI" id="CHEBI:43474"/>
        <dbReference type="ChEBI" id="CHEBI:57720"/>
        <dbReference type="EC" id="2.4.2.1"/>
    </reaction>
</comment>
<proteinExistence type="inferred from homology"/>
<comment type="similarity">
    <text evidence="2">Belongs to the PNP/MTAP phosphorylase family.</text>
</comment>
<dbReference type="PANTHER" id="PTHR11904">
    <property type="entry name" value="METHYLTHIOADENOSINE/PURINE NUCLEOSIDE PHOSPHORYLASE"/>
    <property type="match status" value="1"/>
</dbReference>
<dbReference type="GO" id="GO:0004731">
    <property type="term" value="F:purine-nucleoside phosphorylase activity"/>
    <property type="evidence" value="ECO:0007669"/>
    <property type="project" value="UniProtKB-EC"/>
</dbReference>
<evidence type="ECO:0000313" key="12">
    <source>
        <dbReference type="EMBL" id="KAL3277055.1"/>
    </source>
</evidence>
<comment type="catalytic activity">
    <reaction evidence="9">
        <text>guanosine + phosphate = alpha-D-ribose 1-phosphate + guanine</text>
        <dbReference type="Rhea" id="RHEA:13233"/>
        <dbReference type="ChEBI" id="CHEBI:16235"/>
        <dbReference type="ChEBI" id="CHEBI:16750"/>
        <dbReference type="ChEBI" id="CHEBI:43474"/>
        <dbReference type="ChEBI" id="CHEBI:57720"/>
        <dbReference type="EC" id="2.4.2.1"/>
    </reaction>
</comment>
<keyword evidence="5" id="KW-0808">Transferase</keyword>
<comment type="catalytic activity">
    <reaction evidence="8">
        <text>2'-deoxyinosine + phosphate = 2-deoxy-alpha-D-ribose 1-phosphate + hypoxanthine</text>
        <dbReference type="Rhea" id="RHEA:27750"/>
        <dbReference type="ChEBI" id="CHEBI:17368"/>
        <dbReference type="ChEBI" id="CHEBI:28997"/>
        <dbReference type="ChEBI" id="CHEBI:43474"/>
        <dbReference type="ChEBI" id="CHEBI:57259"/>
        <dbReference type="EC" id="2.4.2.1"/>
    </reaction>
</comment>
<dbReference type="EMBL" id="JABFTP020000103">
    <property type="protein sequence ID" value="KAL3277055.1"/>
    <property type="molecule type" value="Genomic_DNA"/>
</dbReference>
<dbReference type="InterPro" id="IPR000845">
    <property type="entry name" value="Nucleoside_phosphorylase_d"/>
</dbReference>
<gene>
    <name evidence="12" type="ORF">HHI36_012416</name>
</gene>
<accession>A0ABD2NEZ2</accession>
<evidence type="ECO:0000256" key="3">
    <source>
        <dbReference type="ARBA" id="ARBA00011886"/>
    </source>
</evidence>
<comment type="catalytic activity">
    <reaction evidence="7">
        <text>2'-deoxyguanosine + phosphate = 2-deoxy-alpha-D-ribose 1-phosphate + guanine</text>
        <dbReference type="Rhea" id="RHEA:27738"/>
        <dbReference type="ChEBI" id="CHEBI:16235"/>
        <dbReference type="ChEBI" id="CHEBI:17172"/>
        <dbReference type="ChEBI" id="CHEBI:43474"/>
        <dbReference type="ChEBI" id="CHEBI:57259"/>
        <dbReference type="EC" id="2.4.2.1"/>
    </reaction>
</comment>
<dbReference type="Proteomes" id="UP001516400">
    <property type="component" value="Unassembled WGS sequence"/>
</dbReference>
<dbReference type="Gene3D" id="3.40.50.1580">
    <property type="entry name" value="Nucleoside phosphorylase domain"/>
    <property type="match status" value="1"/>
</dbReference>
<evidence type="ECO:0000256" key="9">
    <source>
        <dbReference type="ARBA" id="ARBA00023970"/>
    </source>
</evidence>
<dbReference type="AlphaFoldDB" id="A0ABD2NEZ2"/>
<evidence type="ECO:0000256" key="7">
    <source>
        <dbReference type="ARBA" id="ARBA00023929"/>
    </source>
</evidence>
<evidence type="ECO:0000256" key="5">
    <source>
        <dbReference type="ARBA" id="ARBA00022679"/>
    </source>
</evidence>
<dbReference type="InterPro" id="IPR011268">
    <property type="entry name" value="Purine_phosphorylase"/>
</dbReference>